<dbReference type="PIRSF" id="PIRSF006118">
    <property type="entry name" value="KDO8-P_Ptase"/>
    <property type="match status" value="1"/>
</dbReference>
<dbReference type="NCBIfam" id="TIGR01670">
    <property type="entry name" value="KdsC-phosphatas"/>
    <property type="match status" value="1"/>
</dbReference>
<feature type="binding site" evidence="7">
    <location>
        <position position="17"/>
    </location>
    <ligand>
        <name>Mg(2+)</name>
        <dbReference type="ChEBI" id="CHEBI:18420"/>
    </ligand>
</feature>
<dbReference type="SUPFAM" id="SSF56784">
    <property type="entry name" value="HAD-like"/>
    <property type="match status" value="1"/>
</dbReference>
<evidence type="ECO:0000256" key="1">
    <source>
        <dbReference type="ARBA" id="ARBA00001946"/>
    </source>
</evidence>
<dbReference type="PANTHER" id="PTHR21485">
    <property type="entry name" value="HAD SUPERFAMILY MEMBERS CMAS AND KDSC"/>
    <property type="match status" value="1"/>
</dbReference>
<comment type="subunit">
    <text evidence="3">Homotetramer.</text>
</comment>
<evidence type="ECO:0000256" key="3">
    <source>
        <dbReference type="ARBA" id="ARBA00011881"/>
    </source>
</evidence>
<feature type="binding site" evidence="7">
    <location>
        <position position="109"/>
    </location>
    <ligand>
        <name>Mg(2+)</name>
        <dbReference type="ChEBI" id="CHEBI:18420"/>
    </ligand>
</feature>
<dbReference type="Gene3D" id="3.40.50.1000">
    <property type="entry name" value="HAD superfamily/HAD-like"/>
    <property type="match status" value="1"/>
</dbReference>
<dbReference type="SFLD" id="SFLDG01138">
    <property type="entry name" value="C1.6.2:_Deoxy-d-mannose-octulo"/>
    <property type="match status" value="1"/>
</dbReference>
<sequence>MINYKEKLNHINSFVFDVDGVMTDGSIILINKEMIRNMNTKDGFALQFAVKKGYKIAVITGGKDASVVSRLNYLGITDIYLDSKNKWDDLEDFLYKYGLKPHEVLYMGDDIPDHEVMTKVGIGAAPKDACAEILSIADYISPQKGGKGCVRDVIEQVLRVKGDWDYLENKDTTASI</sequence>
<comment type="cofactor">
    <cofactor evidence="1 7">
        <name>Mg(2+)</name>
        <dbReference type="ChEBI" id="CHEBI:18420"/>
    </cofactor>
</comment>
<dbReference type="FunFam" id="3.40.50.1000:FF:000029">
    <property type="entry name" value="3-deoxy-D-manno-octulosonate 8-phosphate phosphatase KdsC"/>
    <property type="match status" value="1"/>
</dbReference>
<dbReference type="GO" id="GO:0008781">
    <property type="term" value="F:N-acylneuraminate cytidylyltransferase activity"/>
    <property type="evidence" value="ECO:0007669"/>
    <property type="project" value="TreeGrafter"/>
</dbReference>
<feature type="binding site" evidence="7">
    <location>
        <position position="19"/>
    </location>
    <ligand>
        <name>substrate</name>
    </ligand>
</feature>
<keyword evidence="5" id="KW-0378">Hydrolase</keyword>
<keyword evidence="4 7" id="KW-0479">Metal-binding</keyword>
<reference evidence="8 9" key="1">
    <citation type="submission" date="2016-01" db="EMBL/GenBank/DDBJ databases">
        <authorList>
            <person name="McClelland M."/>
            <person name="Jain A."/>
            <person name="Saraogi P."/>
            <person name="Mendelson R."/>
            <person name="Westerman R."/>
            <person name="SanMiguel P."/>
            <person name="Csonka L."/>
        </authorList>
    </citation>
    <scope>NUCLEOTIDE SEQUENCE [LARGE SCALE GENOMIC DNA]</scope>
    <source>
        <strain evidence="8 9">R-53146</strain>
    </source>
</reference>
<evidence type="ECO:0000256" key="4">
    <source>
        <dbReference type="ARBA" id="ARBA00022723"/>
    </source>
</evidence>
<dbReference type="RefSeq" id="WP_176696532.1">
    <property type="nucleotide sequence ID" value="NZ_FCOR01000004.1"/>
</dbReference>
<dbReference type="PANTHER" id="PTHR21485:SF3">
    <property type="entry name" value="N-ACYLNEURAMINATE CYTIDYLYLTRANSFERASE"/>
    <property type="match status" value="1"/>
</dbReference>
<dbReference type="Pfam" id="PF08282">
    <property type="entry name" value="Hydrolase_3"/>
    <property type="match status" value="1"/>
</dbReference>
<comment type="similarity">
    <text evidence="2">Belongs to the KdsC family.</text>
</comment>
<dbReference type="GO" id="GO:0046872">
    <property type="term" value="F:metal ion binding"/>
    <property type="evidence" value="ECO:0007669"/>
    <property type="project" value="UniProtKB-KW"/>
</dbReference>
<dbReference type="SFLD" id="SFLDS00003">
    <property type="entry name" value="Haloacid_Dehalogenase"/>
    <property type="match status" value="1"/>
</dbReference>
<evidence type="ECO:0000256" key="7">
    <source>
        <dbReference type="PIRSR" id="PIRSR006118-2"/>
    </source>
</evidence>
<proteinExistence type="inferred from homology"/>
<dbReference type="STRING" id="1586267.GCA_001418685_00749"/>
<keyword evidence="6 7" id="KW-0460">Magnesium</keyword>
<dbReference type="GO" id="GO:0016788">
    <property type="term" value="F:hydrolase activity, acting on ester bonds"/>
    <property type="evidence" value="ECO:0007669"/>
    <property type="project" value="InterPro"/>
</dbReference>
<dbReference type="AlphaFoldDB" id="A0A0X3APD7"/>
<name>A0A0X3APD7_9FLAO</name>
<organism evidence="8 9">
    <name type="scientific">Apibacter mensalis</name>
    <dbReference type="NCBI Taxonomy" id="1586267"/>
    <lineage>
        <taxon>Bacteria</taxon>
        <taxon>Pseudomonadati</taxon>
        <taxon>Bacteroidota</taxon>
        <taxon>Flavobacteriia</taxon>
        <taxon>Flavobacteriales</taxon>
        <taxon>Weeksellaceae</taxon>
        <taxon>Apibacter</taxon>
    </lineage>
</organism>
<dbReference type="InterPro" id="IPR010023">
    <property type="entry name" value="KdsC_fam"/>
</dbReference>
<evidence type="ECO:0000313" key="8">
    <source>
        <dbReference type="EMBL" id="CVK15915.1"/>
    </source>
</evidence>
<keyword evidence="9" id="KW-1185">Reference proteome</keyword>
<dbReference type="Proteomes" id="UP000182761">
    <property type="component" value="Unassembled WGS sequence"/>
</dbReference>
<accession>A0A0X3APD7</accession>
<dbReference type="InterPro" id="IPR023214">
    <property type="entry name" value="HAD_sf"/>
</dbReference>
<evidence type="ECO:0000256" key="6">
    <source>
        <dbReference type="ARBA" id="ARBA00022842"/>
    </source>
</evidence>
<dbReference type="InterPro" id="IPR036412">
    <property type="entry name" value="HAD-like_sf"/>
</dbReference>
<evidence type="ECO:0000256" key="2">
    <source>
        <dbReference type="ARBA" id="ARBA00005893"/>
    </source>
</evidence>
<protein>
    <submittedName>
        <fullName evidence="8">3-deoxy-D-manno-octulosonate 8-phosphate phosphatase (KDO 8-P phosphatase)</fullName>
    </submittedName>
</protein>
<evidence type="ECO:0000256" key="5">
    <source>
        <dbReference type="ARBA" id="ARBA00022801"/>
    </source>
</evidence>
<dbReference type="SFLD" id="SFLDG01136">
    <property type="entry name" value="C1.6:_Phosphoserine_Phosphatas"/>
    <property type="match status" value="1"/>
</dbReference>
<evidence type="ECO:0000313" key="9">
    <source>
        <dbReference type="Proteomes" id="UP000182761"/>
    </source>
</evidence>
<dbReference type="InterPro" id="IPR050793">
    <property type="entry name" value="CMP-NeuNAc_synthase"/>
</dbReference>
<dbReference type="EMBL" id="FCOR01000004">
    <property type="protein sequence ID" value="CVK15915.1"/>
    <property type="molecule type" value="Genomic_DNA"/>
</dbReference>
<gene>
    <name evidence="8" type="ORF">Ga0061079_10432</name>
</gene>